<dbReference type="InterPro" id="IPR016152">
    <property type="entry name" value="PTrfase/Anion_transptr"/>
</dbReference>
<evidence type="ECO:0000256" key="5">
    <source>
        <dbReference type="ARBA" id="ARBA00022679"/>
    </source>
</evidence>
<keyword evidence="4" id="KW-0597">Phosphoprotein</keyword>
<evidence type="ECO:0000313" key="13">
    <source>
        <dbReference type="Proteomes" id="UP000607645"/>
    </source>
</evidence>
<dbReference type="GO" id="GO:0005737">
    <property type="term" value="C:cytoplasm"/>
    <property type="evidence" value="ECO:0007669"/>
    <property type="project" value="UniProtKB-SubCell"/>
</dbReference>
<dbReference type="GO" id="GO:0016301">
    <property type="term" value="F:kinase activity"/>
    <property type="evidence" value="ECO:0007669"/>
    <property type="project" value="UniProtKB-KW"/>
</dbReference>
<feature type="domain" description="PTS EIIA type-2" evidence="11">
    <location>
        <begin position="4"/>
        <end position="147"/>
    </location>
</feature>
<evidence type="ECO:0000256" key="1">
    <source>
        <dbReference type="ARBA" id="ARBA00004496"/>
    </source>
</evidence>
<comment type="function">
    <text evidence="8">The phosphoenolpyruvate-dependent sugar phosphotransferase system (sugar PTS), a major carbohydrate active transport system, catalyzes the phosphorylation of incoming sugar substrates concomitantly with their translocation across the cell membrane. The enzyme II UlaABC PTS system is involved in ascorbate transport.</text>
</comment>
<dbReference type="EMBL" id="JACOPQ010000011">
    <property type="protein sequence ID" value="MBC5738048.1"/>
    <property type="molecule type" value="Genomic_DNA"/>
</dbReference>
<keyword evidence="12" id="KW-0762">Sugar transport</keyword>
<organism evidence="12 13">
    <name type="scientific">Lawsonibacter faecis</name>
    <dbReference type="NCBI Taxonomy" id="2763052"/>
    <lineage>
        <taxon>Bacteria</taxon>
        <taxon>Bacillati</taxon>
        <taxon>Bacillota</taxon>
        <taxon>Clostridia</taxon>
        <taxon>Eubacteriales</taxon>
        <taxon>Oscillospiraceae</taxon>
        <taxon>Lawsonibacter</taxon>
    </lineage>
</organism>
<dbReference type="SUPFAM" id="SSF55804">
    <property type="entry name" value="Phoshotransferase/anion transport protein"/>
    <property type="match status" value="1"/>
</dbReference>
<evidence type="ECO:0000256" key="7">
    <source>
        <dbReference type="ARBA" id="ARBA00022777"/>
    </source>
</evidence>
<gene>
    <name evidence="12" type="ORF">H8S62_13630</name>
</gene>
<keyword evidence="2" id="KW-0813">Transport</keyword>
<dbReference type="InterPro" id="IPR051351">
    <property type="entry name" value="Ascorbate-PTS_EIIA_comp"/>
</dbReference>
<comment type="subcellular location">
    <subcellularLocation>
        <location evidence="1">Cytoplasm</location>
    </subcellularLocation>
</comment>
<evidence type="ECO:0000256" key="8">
    <source>
        <dbReference type="ARBA" id="ARBA00037387"/>
    </source>
</evidence>
<dbReference type="InterPro" id="IPR002178">
    <property type="entry name" value="PTS_EIIA_type-2_dom"/>
</dbReference>
<dbReference type="Gene3D" id="3.40.930.10">
    <property type="entry name" value="Mannitol-specific EII, Chain A"/>
    <property type="match status" value="1"/>
</dbReference>
<evidence type="ECO:0000256" key="9">
    <source>
        <dbReference type="ARBA" id="ARBA00041175"/>
    </source>
</evidence>
<dbReference type="Proteomes" id="UP000607645">
    <property type="component" value="Unassembled WGS sequence"/>
</dbReference>
<dbReference type="PANTHER" id="PTHR36203:SF1">
    <property type="entry name" value="ASCORBATE-SPECIFIC PTS SYSTEM EIIA COMPONENT"/>
    <property type="match status" value="1"/>
</dbReference>
<keyword evidence="13" id="KW-1185">Reference proteome</keyword>
<dbReference type="GO" id="GO:0009401">
    <property type="term" value="P:phosphoenolpyruvate-dependent sugar phosphotransferase system"/>
    <property type="evidence" value="ECO:0007669"/>
    <property type="project" value="UniProtKB-KW"/>
</dbReference>
<keyword evidence="3" id="KW-0963">Cytoplasm</keyword>
<evidence type="ECO:0000313" key="12">
    <source>
        <dbReference type="EMBL" id="MBC5738048.1"/>
    </source>
</evidence>
<proteinExistence type="predicted"/>
<reference evidence="12" key="1">
    <citation type="submission" date="2020-08" db="EMBL/GenBank/DDBJ databases">
        <title>Genome public.</title>
        <authorList>
            <person name="Liu C."/>
            <person name="Sun Q."/>
        </authorList>
    </citation>
    <scope>NUCLEOTIDE SEQUENCE</scope>
    <source>
        <strain evidence="12">NSJ-52</strain>
    </source>
</reference>
<evidence type="ECO:0000256" key="4">
    <source>
        <dbReference type="ARBA" id="ARBA00022553"/>
    </source>
</evidence>
<comment type="caution">
    <text evidence="12">The sequence shown here is derived from an EMBL/GenBank/DDBJ whole genome shotgun (WGS) entry which is preliminary data.</text>
</comment>
<dbReference type="AlphaFoldDB" id="A0A8J6MH27"/>
<accession>A0A8J6MH27</accession>
<evidence type="ECO:0000256" key="6">
    <source>
        <dbReference type="ARBA" id="ARBA00022683"/>
    </source>
</evidence>
<evidence type="ECO:0000256" key="3">
    <source>
        <dbReference type="ARBA" id="ARBA00022490"/>
    </source>
</evidence>
<dbReference type="PANTHER" id="PTHR36203">
    <property type="entry name" value="ASCORBATE-SPECIFIC PTS SYSTEM EIIA COMPONENT"/>
    <property type="match status" value="1"/>
</dbReference>
<keyword evidence="6" id="KW-0598">Phosphotransferase system</keyword>
<evidence type="ECO:0000259" key="11">
    <source>
        <dbReference type="PROSITE" id="PS51094"/>
    </source>
</evidence>
<dbReference type="Pfam" id="PF00359">
    <property type="entry name" value="PTS_EIIA_2"/>
    <property type="match status" value="1"/>
</dbReference>
<keyword evidence="7" id="KW-0418">Kinase</keyword>
<dbReference type="PROSITE" id="PS51094">
    <property type="entry name" value="PTS_EIIA_TYPE_2"/>
    <property type="match status" value="1"/>
</dbReference>
<protein>
    <recommendedName>
        <fullName evidence="9">Ascorbate-specific PTS system EIIA component</fullName>
    </recommendedName>
    <alternativeName>
        <fullName evidence="10">Ascorbate-specific phosphotransferase enzyme IIA component</fullName>
    </alternativeName>
</protein>
<name>A0A8J6MH27_9FIRM</name>
<evidence type="ECO:0000256" key="2">
    <source>
        <dbReference type="ARBA" id="ARBA00022448"/>
    </source>
</evidence>
<keyword evidence="5" id="KW-0808">Transferase</keyword>
<dbReference type="RefSeq" id="WP_186919841.1">
    <property type="nucleotide sequence ID" value="NZ_JACOPQ010000011.1"/>
</dbReference>
<evidence type="ECO:0000256" key="10">
    <source>
        <dbReference type="ARBA" id="ARBA00042072"/>
    </source>
</evidence>
<sequence length="149" mass="16490">MLRDLIKQERCVFHEGFERWEDALAAGVEPLVRCGAVDQAYGDKIVEAVRAYGPYIVICPDVCLPHASAKELVHQTAVSLMICRKSVAFSGDPAERARLFFSVAAVDEDAHLENLQAIMALVEREEVIAALCQAKTPEDLCELTERFGI</sequence>